<dbReference type="Proteomes" id="UP000030764">
    <property type="component" value="Unassembled WGS sequence"/>
</dbReference>
<proteinExistence type="predicted"/>
<dbReference type="EMBL" id="KL363193">
    <property type="protein sequence ID" value="KFD56464.1"/>
    <property type="molecule type" value="Genomic_DNA"/>
</dbReference>
<dbReference type="AlphaFoldDB" id="A0A085MGW8"/>
<protein>
    <submittedName>
        <fullName evidence="1">Uncharacterized protein</fullName>
    </submittedName>
</protein>
<reference evidence="1 2" key="1">
    <citation type="journal article" date="2014" name="Nat. Genet.">
        <title>Genome and transcriptome of the porcine whipworm Trichuris suis.</title>
        <authorList>
            <person name="Jex A.R."/>
            <person name="Nejsum P."/>
            <person name="Schwarz E.M."/>
            <person name="Hu L."/>
            <person name="Young N.D."/>
            <person name="Hall R.S."/>
            <person name="Korhonen P.K."/>
            <person name="Liao S."/>
            <person name="Thamsborg S."/>
            <person name="Xia J."/>
            <person name="Xu P."/>
            <person name="Wang S."/>
            <person name="Scheerlinck J.P."/>
            <person name="Hofmann A."/>
            <person name="Sternberg P.W."/>
            <person name="Wang J."/>
            <person name="Gasser R.B."/>
        </authorList>
    </citation>
    <scope>NUCLEOTIDE SEQUENCE [LARGE SCALE GENOMIC DNA]</scope>
    <source>
        <strain evidence="1">DCEP-RM93M</strain>
    </source>
</reference>
<sequence length="76" mass="8602">MATAAYVNERQFDVTFSYQSAACYNLLLICQHGKLTILENKRERMPLHDSSIGVHDHLSPVRLAEFVSATSKNYVT</sequence>
<evidence type="ECO:0000313" key="2">
    <source>
        <dbReference type="Proteomes" id="UP000030764"/>
    </source>
</evidence>
<name>A0A085MGW8_9BILA</name>
<gene>
    <name evidence="1" type="ORF">M513_02568</name>
</gene>
<accession>A0A085MGW8</accession>
<keyword evidence="2" id="KW-1185">Reference proteome</keyword>
<organism evidence="1 2">
    <name type="scientific">Trichuris suis</name>
    <name type="common">pig whipworm</name>
    <dbReference type="NCBI Taxonomy" id="68888"/>
    <lineage>
        <taxon>Eukaryota</taxon>
        <taxon>Metazoa</taxon>
        <taxon>Ecdysozoa</taxon>
        <taxon>Nematoda</taxon>
        <taxon>Enoplea</taxon>
        <taxon>Dorylaimia</taxon>
        <taxon>Trichinellida</taxon>
        <taxon>Trichuridae</taxon>
        <taxon>Trichuris</taxon>
    </lineage>
</organism>
<evidence type="ECO:0000313" key="1">
    <source>
        <dbReference type="EMBL" id="KFD56464.1"/>
    </source>
</evidence>